<gene>
    <name evidence="1" type="ORF">BU251_04650</name>
</gene>
<dbReference type="OrthoDB" id="2043131at2"/>
<protein>
    <recommendedName>
        <fullName evidence="3">Ureidoglycolate hydrolase</fullName>
    </recommendedName>
</protein>
<sequence length="143" mass="16810">MTFQKQRIFSIKESYFKPYGRIIDYPRRSASGRRNLFRIVVRQPHTGWRIAYLVVRDRVIDRLEQHPGSLESFEPVKGRALLFVARRRRVADIRCFLLDKPVILKKGLWHGVVALGEETDIKITENASVKCVYWKPGIRMGRI</sequence>
<evidence type="ECO:0000313" key="1">
    <source>
        <dbReference type="EMBL" id="QAT17073.1"/>
    </source>
</evidence>
<dbReference type="KEGG" id="vai:BU251_04650"/>
<keyword evidence="2" id="KW-1185">Reference proteome</keyword>
<dbReference type="InterPro" id="IPR011051">
    <property type="entry name" value="RmlC_Cupin_sf"/>
</dbReference>
<dbReference type="SUPFAM" id="SSF51182">
    <property type="entry name" value="RmlC-like cupins"/>
    <property type="match status" value="1"/>
</dbReference>
<accession>A0A410P4M5</accession>
<dbReference type="AlphaFoldDB" id="A0A410P4M5"/>
<dbReference type="Proteomes" id="UP000287243">
    <property type="component" value="Chromosome"/>
</dbReference>
<proteinExistence type="predicted"/>
<evidence type="ECO:0008006" key="3">
    <source>
        <dbReference type="Google" id="ProtNLM"/>
    </source>
</evidence>
<reference evidence="1 2" key="1">
    <citation type="submission" date="2017-01" db="EMBL/GenBank/DDBJ databases">
        <title>First insights into the biology of 'candidatus Vampirococcus archaeovorus'.</title>
        <authorList>
            <person name="Kizina J."/>
            <person name="Jordan S."/>
            <person name="Stueber K."/>
            <person name="Reinhardt R."/>
            <person name="Harder J."/>
        </authorList>
    </citation>
    <scope>NUCLEOTIDE SEQUENCE [LARGE SCALE GENOMIC DNA]</scope>
    <source>
        <strain evidence="1 2">LiM</strain>
    </source>
</reference>
<name>A0A410P4M5_VELA1</name>
<dbReference type="InterPro" id="IPR014710">
    <property type="entry name" value="RmlC-like_jellyroll"/>
</dbReference>
<evidence type="ECO:0000313" key="2">
    <source>
        <dbReference type="Proteomes" id="UP000287243"/>
    </source>
</evidence>
<dbReference type="RefSeq" id="WP_128699715.1">
    <property type="nucleotide sequence ID" value="NZ_CP019384.1"/>
</dbReference>
<organism evidence="1 2">
    <name type="scientific">Velamenicoccus archaeovorus</name>
    <dbReference type="NCBI Taxonomy" id="1930593"/>
    <lineage>
        <taxon>Bacteria</taxon>
        <taxon>Pseudomonadati</taxon>
        <taxon>Candidatus Omnitrophota</taxon>
        <taxon>Candidatus Velamenicoccus</taxon>
    </lineage>
</organism>
<dbReference type="EMBL" id="CP019384">
    <property type="protein sequence ID" value="QAT17073.1"/>
    <property type="molecule type" value="Genomic_DNA"/>
</dbReference>
<dbReference type="Gene3D" id="2.60.120.10">
    <property type="entry name" value="Jelly Rolls"/>
    <property type="match status" value="1"/>
</dbReference>